<dbReference type="OrthoDB" id="9808779at2"/>
<sequence length="307" mass="34617">MFTIDTSDYGPFTAYCLSGGDTSLTLVPGFGACVTSLKLNGQECLDAYQSPKEMQANLWAKNLLLYPFPNRLRRGQYTWGGIDYQFPINDAPTENALHGFGLEQRMEVAWQEATADGAGICCRFDYDGELSYYPFPFRLEAIFRVSEGAFRLGLRVENTGYRAMPFGMGWHPYFRLSDDLANHLLCLPPCDMIGVDANMIPTGKRYEYTTFSQPRRINAEVLDNAFALRQQEGQVQVRLQYQDATLTYWQECGPGKYPYVQLFTPPHRNCLAIEPMTCNIDAFNNGEGLWRLAPGEEGSTAFGLSLQ</sequence>
<comment type="cofactor">
    <cofactor evidence="1">
        <name>Ca(2+)</name>
        <dbReference type="ChEBI" id="CHEBI:29108"/>
    </cofactor>
</comment>
<dbReference type="InterPro" id="IPR014718">
    <property type="entry name" value="GH-type_carb-bd"/>
</dbReference>
<reference evidence="4 5" key="1">
    <citation type="submission" date="2019-08" db="EMBL/GenBank/DDBJ databases">
        <title>Genome of Phaeodactylibacter luteus.</title>
        <authorList>
            <person name="Bowman J.P."/>
        </authorList>
    </citation>
    <scope>NUCLEOTIDE SEQUENCE [LARGE SCALE GENOMIC DNA]</scope>
    <source>
        <strain evidence="4 5">KCTC 42180</strain>
    </source>
</reference>
<dbReference type="GO" id="GO:0030246">
    <property type="term" value="F:carbohydrate binding"/>
    <property type="evidence" value="ECO:0007669"/>
    <property type="project" value="InterPro"/>
</dbReference>
<organism evidence="4 5">
    <name type="scientific">Phaeodactylibacter luteus</name>
    <dbReference type="NCBI Taxonomy" id="1564516"/>
    <lineage>
        <taxon>Bacteria</taxon>
        <taxon>Pseudomonadati</taxon>
        <taxon>Bacteroidota</taxon>
        <taxon>Saprospiria</taxon>
        <taxon>Saprospirales</taxon>
        <taxon>Haliscomenobacteraceae</taxon>
        <taxon>Phaeodactylibacter</taxon>
    </lineage>
</organism>
<keyword evidence="3" id="KW-0106">Calcium</keyword>
<dbReference type="Gene3D" id="2.70.98.10">
    <property type="match status" value="1"/>
</dbReference>
<dbReference type="CDD" id="cd01081">
    <property type="entry name" value="Aldose_epim"/>
    <property type="match status" value="1"/>
</dbReference>
<evidence type="ECO:0000256" key="1">
    <source>
        <dbReference type="ARBA" id="ARBA00001913"/>
    </source>
</evidence>
<name>A0A5C6RL60_9BACT</name>
<evidence type="ECO:0000313" key="5">
    <source>
        <dbReference type="Proteomes" id="UP000321580"/>
    </source>
</evidence>
<evidence type="ECO:0000256" key="2">
    <source>
        <dbReference type="ARBA" id="ARBA00011245"/>
    </source>
</evidence>
<dbReference type="Pfam" id="PF01263">
    <property type="entry name" value="Aldose_epim"/>
    <property type="match status" value="1"/>
</dbReference>
<dbReference type="RefSeq" id="WP_147167521.1">
    <property type="nucleotide sequence ID" value="NZ_VOOR01000019.1"/>
</dbReference>
<dbReference type="InterPro" id="IPR011013">
    <property type="entry name" value="Gal_mutarotase_sf_dom"/>
</dbReference>
<keyword evidence="5" id="KW-1185">Reference proteome</keyword>
<dbReference type="Proteomes" id="UP000321580">
    <property type="component" value="Unassembled WGS sequence"/>
</dbReference>
<dbReference type="InterPro" id="IPR008183">
    <property type="entry name" value="Aldose_1/G6P_1-epimerase"/>
</dbReference>
<evidence type="ECO:0000256" key="3">
    <source>
        <dbReference type="ARBA" id="ARBA00022837"/>
    </source>
</evidence>
<gene>
    <name evidence="4" type="ORF">FRY97_10695</name>
</gene>
<dbReference type="AlphaFoldDB" id="A0A5C6RL60"/>
<comment type="caution">
    <text evidence="4">The sequence shown here is derived from an EMBL/GenBank/DDBJ whole genome shotgun (WGS) entry which is preliminary data.</text>
</comment>
<evidence type="ECO:0000313" key="4">
    <source>
        <dbReference type="EMBL" id="TXB63118.1"/>
    </source>
</evidence>
<dbReference type="SUPFAM" id="SSF74650">
    <property type="entry name" value="Galactose mutarotase-like"/>
    <property type="match status" value="1"/>
</dbReference>
<accession>A0A5C6RL60</accession>
<comment type="subunit">
    <text evidence="2">Monomer.</text>
</comment>
<protein>
    <submittedName>
        <fullName evidence="4">Aldose 1-epimerase</fullName>
    </submittedName>
</protein>
<dbReference type="EMBL" id="VOOR01000019">
    <property type="protein sequence ID" value="TXB63118.1"/>
    <property type="molecule type" value="Genomic_DNA"/>
</dbReference>
<dbReference type="GO" id="GO:0005975">
    <property type="term" value="P:carbohydrate metabolic process"/>
    <property type="evidence" value="ECO:0007669"/>
    <property type="project" value="InterPro"/>
</dbReference>
<dbReference type="GO" id="GO:0016853">
    <property type="term" value="F:isomerase activity"/>
    <property type="evidence" value="ECO:0007669"/>
    <property type="project" value="InterPro"/>
</dbReference>
<proteinExistence type="predicted"/>